<protein>
    <recommendedName>
        <fullName evidence="3">RiboL-PSP-HEPN domain-containing protein</fullName>
    </recommendedName>
</protein>
<gene>
    <name evidence="1" type="ORF">BC351_40350</name>
</gene>
<reference evidence="2" key="1">
    <citation type="submission" date="2016-07" db="EMBL/GenBank/DDBJ databases">
        <authorList>
            <person name="Florea S."/>
            <person name="Webb J.S."/>
            <person name="Jaromczyk J."/>
            <person name="Schardl C.L."/>
        </authorList>
    </citation>
    <scope>NUCLEOTIDE SEQUENCE [LARGE SCALE GENOMIC DNA]</scope>
    <source>
        <strain evidence="2">CY1</strain>
    </source>
</reference>
<dbReference type="AlphaFoldDB" id="A0A1V4H823"/>
<dbReference type="Proteomes" id="UP000190626">
    <property type="component" value="Unassembled WGS sequence"/>
</dbReference>
<dbReference type="STRING" id="1469647.BC351_40350"/>
<organism evidence="1 2">
    <name type="scientific">Paenibacillus ferrarius</name>
    <dbReference type="NCBI Taxonomy" id="1469647"/>
    <lineage>
        <taxon>Bacteria</taxon>
        <taxon>Bacillati</taxon>
        <taxon>Bacillota</taxon>
        <taxon>Bacilli</taxon>
        <taxon>Bacillales</taxon>
        <taxon>Paenibacillaceae</taxon>
        <taxon>Paenibacillus</taxon>
    </lineage>
</organism>
<dbReference type="RefSeq" id="WP_079420721.1">
    <property type="nucleotide sequence ID" value="NZ_MBTG01000065.1"/>
</dbReference>
<proteinExistence type="predicted"/>
<sequence length="94" mass="10979">MCSFLEVSNKYLSNPINNTIDSIWKMRNVIAHGASRKLSYIDYDTTLEHSIDSDDEVFIKFMTKFIKASDILEDLMVNLDLEAFEKWPAIDFEH</sequence>
<evidence type="ECO:0008006" key="3">
    <source>
        <dbReference type="Google" id="ProtNLM"/>
    </source>
</evidence>
<evidence type="ECO:0000313" key="2">
    <source>
        <dbReference type="Proteomes" id="UP000190626"/>
    </source>
</evidence>
<comment type="caution">
    <text evidence="1">The sequence shown here is derived from an EMBL/GenBank/DDBJ whole genome shotgun (WGS) entry which is preliminary data.</text>
</comment>
<dbReference type="OrthoDB" id="9846387at2"/>
<accession>A0A1V4H823</accession>
<dbReference type="EMBL" id="MBTG01000065">
    <property type="protein sequence ID" value="OPH47341.1"/>
    <property type="molecule type" value="Genomic_DNA"/>
</dbReference>
<keyword evidence="2" id="KW-1185">Reference proteome</keyword>
<name>A0A1V4H823_9BACL</name>
<evidence type="ECO:0000313" key="1">
    <source>
        <dbReference type="EMBL" id="OPH47341.1"/>
    </source>
</evidence>